<accession>A0ABV6YYZ5</accession>
<dbReference type="PANTHER" id="PTHR31901:SF9">
    <property type="entry name" value="GH3 DOMAIN-CONTAINING PROTEIN"/>
    <property type="match status" value="1"/>
</dbReference>
<comment type="caution">
    <text evidence="2">The sequence shown here is derived from an EMBL/GenBank/DDBJ whole genome shotgun (WGS) entry which is preliminary data.</text>
</comment>
<organism evidence="2 3">
    <name type="scientific">candidate division CSSED10-310 bacterium</name>
    <dbReference type="NCBI Taxonomy" id="2855610"/>
    <lineage>
        <taxon>Bacteria</taxon>
        <taxon>Bacteria division CSSED10-310</taxon>
    </lineage>
</organism>
<dbReference type="InterPro" id="IPR055377">
    <property type="entry name" value="GH3_M"/>
</dbReference>
<protein>
    <submittedName>
        <fullName evidence="2">GH3 auxin-responsive promoter family protein</fullName>
    </submittedName>
</protein>
<feature type="domain" description="GH3 middle" evidence="1">
    <location>
        <begin position="300"/>
        <end position="347"/>
    </location>
</feature>
<dbReference type="SUPFAM" id="SSF56801">
    <property type="entry name" value="Acetyl-CoA synthetase-like"/>
    <property type="match status" value="1"/>
</dbReference>
<evidence type="ECO:0000313" key="2">
    <source>
        <dbReference type="EMBL" id="MFC1851415.1"/>
    </source>
</evidence>
<gene>
    <name evidence="2" type="ORF">ACFL27_14555</name>
</gene>
<dbReference type="Pfam" id="PF23571">
    <property type="entry name" value="GH3_M"/>
    <property type="match status" value="1"/>
</dbReference>
<reference evidence="2 3" key="1">
    <citation type="submission" date="2024-09" db="EMBL/GenBank/DDBJ databases">
        <title>Laminarin stimulates single cell rates of sulfate reduction while oxygen inhibits transcriptomic activity in coastal marine sediment.</title>
        <authorList>
            <person name="Lindsay M."/>
            <person name="Orcutt B."/>
            <person name="Emerson D."/>
            <person name="Stepanauskas R."/>
            <person name="D'Angelo T."/>
        </authorList>
    </citation>
    <scope>NUCLEOTIDE SEQUENCE [LARGE SCALE GENOMIC DNA]</scope>
    <source>
        <strain evidence="2">SAG AM-311-K15</strain>
    </source>
</reference>
<dbReference type="InterPro" id="IPR042099">
    <property type="entry name" value="ANL_N_sf"/>
</dbReference>
<dbReference type="Gene3D" id="3.40.50.12780">
    <property type="entry name" value="N-terminal domain of ligase-like"/>
    <property type="match status" value="1"/>
</dbReference>
<dbReference type="Pfam" id="PF03321">
    <property type="entry name" value="GH3"/>
    <property type="match status" value="1"/>
</dbReference>
<dbReference type="EMBL" id="JBHPBY010000186">
    <property type="protein sequence ID" value="MFC1851415.1"/>
    <property type="molecule type" value="Genomic_DNA"/>
</dbReference>
<keyword evidence="3" id="KW-1185">Reference proteome</keyword>
<dbReference type="PANTHER" id="PTHR31901">
    <property type="entry name" value="GH3 DOMAIN-CONTAINING PROTEIN"/>
    <property type="match status" value="1"/>
</dbReference>
<name>A0ABV6YYZ5_UNCC1</name>
<dbReference type="InterPro" id="IPR004993">
    <property type="entry name" value="GH3"/>
</dbReference>
<evidence type="ECO:0000313" key="3">
    <source>
        <dbReference type="Proteomes" id="UP001594351"/>
    </source>
</evidence>
<sequence>MPGNLDTAVSDLFLIRLASWLKARLYCADPVRNQEKLLASLLRKNVHTVFGKKHSFSSIRSARQFLERVPSQSYEDLRSGIELLWSGAQDVLFPGQPVCFGLTSGTAGEAKLIPYNKTLLGSSRRTAIEAALLAGLQHGSLGWHHGKTLYIGPRQGIHAAGWTVFKEGTAFAYRQARPLRARFIPKYEALPAPHEPLDFSSFEQLAQKHRVTVVAGNPLDIASFARQTGAIMPAVEIVFNCGYWARDLMYIYGKTFPNAQVIDVYGSNEGTYGLPLSTGLFLLNYRRIFFSFRALRAGAVAIDLGQVSLKTKYHLCVTTPGGFWNYMTGDVVSFVSLRPPVVRLCGRARHMLPLADGWLTENEVVDTYRQFDILGDDYFISPGYNEYILNVNKTGVDALAVDTYLGKVNPQYGRLRESGQLKPLLVRPISSERSSTAKLPRIIPG</sequence>
<evidence type="ECO:0000259" key="1">
    <source>
        <dbReference type="Pfam" id="PF23571"/>
    </source>
</evidence>
<dbReference type="Proteomes" id="UP001594351">
    <property type="component" value="Unassembled WGS sequence"/>
</dbReference>
<proteinExistence type="predicted"/>